<dbReference type="EMBL" id="AP026867">
    <property type="protein sequence ID" value="BDS09518.1"/>
    <property type="molecule type" value="Genomic_DNA"/>
</dbReference>
<reference evidence="1" key="1">
    <citation type="submission" date="2022-09" db="EMBL/GenBank/DDBJ databases">
        <title>Aureispira anguillicida sp. nov., isolated from Leptocephalus of Japanese eel Anguilla japonica.</title>
        <authorList>
            <person name="Yuasa K."/>
            <person name="Mekata T."/>
            <person name="Ikunari K."/>
        </authorList>
    </citation>
    <scope>NUCLEOTIDE SEQUENCE</scope>
    <source>
        <strain evidence="1">EL160426</strain>
    </source>
</reference>
<accession>A0A915Y9I8</accession>
<keyword evidence="2" id="KW-1185">Reference proteome</keyword>
<evidence type="ECO:0000313" key="1">
    <source>
        <dbReference type="EMBL" id="BDS09518.1"/>
    </source>
</evidence>
<name>A0A915Y9I8_9BACT</name>
<proteinExistence type="predicted"/>
<evidence type="ECO:0000313" key="2">
    <source>
        <dbReference type="Proteomes" id="UP001060919"/>
    </source>
</evidence>
<gene>
    <name evidence="1" type="ORF">AsAng_0002190</name>
</gene>
<organism evidence="1 2">
    <name type="scientific">Aureispira anguillae</name>
    <dbReference type="NCBI Taxonomy" id="2864201"/>
    <lineage>
        <taxon>Bacteria</taxon>
        <taxon>Pseudomonadati</taxon>
        <taxon>Bacteroidota</taxon>
        <taxon>Saprospiria</taxon>
        <taxon>Saprospirales</taxon>
        <taxon>Saprospiraceae</taxon>
        <taxon>Aureispira</taxon>
    </lineage>
</organism>
<dbReference type="AlphaFoldDB" id="A0A915Y9I8"/>
<dbReference type="Proteomes" id="UP001060919">
    <property type="component" value="Chromosome"/>
</dbReference>
<protein>
    <submittedName>
        <fullName evidence="1">Uncharacterized protein</fullName>
    </submittedName>
</protein>
<sequence length="42" mass="4619">MLSKLDLGLLPDLLGNNVVSVIFSFAPKDQVEAVKALKNQRH</sequence>
<dbReference type="KEGG" id="aup:AsAng_0002190"/>